<feature type="coiled-coil region" evidence="1">
    <location>
        <begin position="312"/>
        <end position="344"/>
    </location>
</feature>
<keyword evidence="1" id="KW-0175">Coiled coil</keyword>
<dbReference type="Pfam" id="PF13843">
    <property type="entry name" value="DDE_Tnp_1_7"/>
    <property type="match status" value="1"/>
</dbReference>
<proteinExistence type="predicted"/>
<dbReference type="AlphaFoldDB" id="A0A6A4Z8H8"/>
<feature type="domain" description="PiggyBac transposable element-derived protein" evidence="3">
    <location>
        <begin position="592"/>
        <end position="1011"/>
    </location>
</feature>
<dbReference type="PANTHER" id="PTHR46599:SF3">
    <property type="entry name" value="PIGGYBAC TRANSPOSABLE ELEMENT-DERIVED PROTEIN 4"/>
    <property type="match status" value="1"/>
</dbReference>
<dbReference type="PANTHER" id="PTHR46599">
    <property type="entry name" value="PIGGYBAC TRANSPOSABLE ELEMENT-DERIVED PROTEIN 4"/>
    <property type="match status" value="1"/>
</dbReference>
<gene>
    <name evidence="4" type="ORF">AaE_014077</name>
</gene>
<organism evidence="4 5">
    <name type="scientific">Aphanomyces astaci</name>
    <name type="common">Crayfish plague agent</name>
    <dbReference type="NCBI Taxonomy" id="112090"/>
    <lineage>
        <taxon>Eukaryota</taxon>
        <taxon>Sar</taxon>
        <taxon>Stramenopiles</taxon>
        <taxon>Oomycota</taxon>
        <taxon>Saprolegniomycetes</taxon>
        <taxon>Saprolegniales</taxon>
        <taxon>Verrucalvaceae</taxon>
        <taxon>Aphanomyces</taxon>
    </lineage>
</organism>
<dbReference type="VEuPathDB" id="FungiDB:H257_18924"/>
<feature type="region of interest" description="Disordered" evidence="2">
    <location>
        <begin position="382"/>
        <end position="409"/>
    </location>
</feature>
<protein>
    <recommendedName>
        <fullName evidence="3">PiggyBac transposable element-derived protein domain-containing protein</fullName>
    </recommendedName>
</protein>
<reference evidence="4 5" key="1">
    <citation type="submission" date="2019-06" db="EMBL/GenBank/DDBJ databases">
        <title>Genomics analysis of Aphanomyces spp. identifies a new class of oomycete effector associated with host adaptation.</title>
        <authorList>
            <person name="Gaulin E."/>
        </authorList>
    </citation>
    <scope>NUCLEOTIDE SEQUENCE [LARGE SCALE GENOMIC DNA]</scope>
    <source>
        <strain evidence="4 5">E</strain>
    </source>
</reference>
<evidence type="ECO:0000256" key="1">
    <source>
        <dbReference type="SAM" id="Coils"/>
    </source>
</evidence>
<comment type="caution">
    <text evidence="4">The sequence shown here is derived from an EMBL/GenBank/DDBJ whole genome shotgun (WGS) entry which is preliminary data.</text>
</comment>
<accession>A0A6A4Z8H8</accession>
<evidence type="ECO:0000256" key="2">
    <source>
        <dbReference type="SAM" id="MobiDB-lite"/>
    </source>
</evidence>
<dbReference type="Proteomes" id="UP000469452">
    <property type="component" value="Unassembled WGS sequence"/>
</dbReference>
<feature type="compositionally biased region" description="Polar residues" evidence="2">
    <location>
        <begin position="277"/>
        <end position="290"/>
    </location>
</feature>
<evidence type="ECO:0000313" key="5">
    <source>
        <dbReference type="Proteomes" id="UP000469452"/>
    </source>
</evidence>
<name>A0A6A4Z8H8_APHAT</name>
<feature type="region of interest" description="Disordered" evidence="2">
    <location>
        <begin position="425"/>
        <end position="460"/>
    </location>
</feature>
<evidence type="ECO:0000259" key="3">
    <source>
        <dbReference type="Pfam" id="PF13843"/>
    </source>
</evidence>
<feature type="region of interest" description="Disordered" evidence="2">
    <location>
        <begin position="252"/>
        <end position="291"/>
    </location>
</feature>
<dbReference type="InterPro" id="IPR029526">
    <property type="entry name" value="PGBD"/>
</dbReference>
<dbReference type="EMBL" id="VJMI01019762">
    <property type="protein sequence ID" value="KAF0706495.1"/>
    <property type="molecule type" value="Genomic_DNA"/>
</dbReference>
<evidence type="ECO:0000313" key="4">
    <source>
        <dbReference type="EMBL" id="KAF0706495.1"/>
    </source>
</evidence>
<sequence length="1180" mass="133761">MEKSKQYTFAKVWKVLKSPPYNWRSKRPTGNDLNNDWLYYCANVSLRGEQKVVDWALSHLIFDKDSTKPMQPATTDSSPVARCAFSSCLGDVSSATTLECVQCGQHVHESCLMSLRDAMTTNELYFIDEVTCCSAKCYSEFRVTCKPRNDVDLAQTLSVCVALGCDLDASLATQPCTMCGKPVHHICSNEIAPDPEDMSLRFCSPLCWTSYGVKKNGTVCPQTPQRARDLLRLPPTPPDDVPCFASPPQRASNWLGSQLMPPEHDAGFESNGAHASKSPTSTHPMSSGGVTQYYVPEKKGVAKRTFKVGSLMWQKQENKKKREAEKEELKKTKLKERTARALQKDAHKEAKKRRDVLRNTMPPATQTNSTPDLKVAIRPETARVQSEPRTLPPKSLLREGSTRTTLSTCRNGGSFLQRIEHDVDFEKAPSPKRSKTAGNPTKSTVPVEIGGARTDGVDSDMSLGIAPNAEEEYEGLDSGDESEYDQDGYDLPFDDGMAFGDELEVPYVQREMDEYPVDGTGIEDLTRTSDHFAGCWENGLKGSDRVDVLHEMSENGWECIADDSYVEDAPDAFDDDSEQWGPSPDVIPFAHSPIGLFFHFFPKWFWRHVARETTNYEIQSRPERLFRHERSYSSEQHEAYRRKANKFQEVRPLEVVHLVAMLVFRCVMPIKSGIKDHWRREEYCKGLEPPGTFGKVMSRNRFVDICRYVFVLYTFKSYYLLLTFLHFNNNLDPRARTDRAWKVRSISDMLQKTSAGAFKLGRYISFDEAVIPGRASMHSYLMYFKDKPHKFGTKLFMVCCGKTAFCARFEIYCGKKMRGPNSVPPSENNDNGAAAVHRNLKALFNGRDQTNDMDKKRYIVCDREYTSYTLVRTLLDNGFYCIGTCCPTRLGFPLEIVWPSKARVDRGAYNVAKSQDDNPITALAWRDNGNVYFLASGASTKPTTVLRRSKRGPESMHVPCPTFVETYNNTMNGADVHDQIRLQRYPLQATMRFKKYYKSVALGLIDIGLVNMYIIHREVCKANGRSPMTHGSFRRLLSQQLCDLDNVDFENDDNPADLDEPCDEDVLNNPSEYAPPSDFNVAPIYVPKSEHIMVQTEELRSGNKLNARSCFVCSWLKSNGKLDRTRQTTTYCKQCSDKNVHARQVFLCMKPRAILGGLTCCAYYHDVWKCKRPKKVEVCD</sequence>